<dbReference type="STRING" id="1884381.SAMN05518846_12139"/>
<evidence type="ECO:0000313" key="2">
    <source>
        <dbReference type="Proteomes" id="UP000198915"/>
    </source>
</evidence>
<reference evidence="2" key="1">
    <citation type="submission" date="2016-10" db="EMBL/GenBank/DDBJ databases">
        <authorList>
            <person name="Varghese N."/>
            <person name="Submissions S."/>
        </authorList>
    </citation>
    <scope>NUCLEOTIDE SEQUENCE [LARGE SCALE GENOMIC DNA]</scope>
    <source>
        <strain evidence="2">OK042</strain>
    </source>
</reference>
<protein>
    <submittedName>
        <fullName evidence="1">Uncharacterized protein</fullName>
    </submittedName>
</protein>
<keyword evidence="2" id="KW-1185">Reference proteome</keyword>
<organism evidence="1 2">
    <name type="scientific">Brevibacillus centrosporus</name>
    <dbReference type="NCBI Taxonomy" id="54910"/>
    <lineage>
        <taxon>Bacteria</taxon>
        <taxon>Bacillati</taxon>
        <taxon>Bacillota</taxon>
        <taxon>Bacilli</taxon>
        <taxon>Bacillales</taxon>
        <taxon>Paenibacillaceae</taxon>
        <taxon>Brevibacillus</taxon>
    </lineage>
</organism>
<dbReference type="EMBL" id="FORT01000021">
    <property type="protein sequence ID" value="SFK83375.1"/>
    <property type="molecule type" value="Genomic_DNA"/>
</dbReference>
<accession>A0A1I4CR34</accession>
<name>A0A1I4CR34_9BACL</name>
<sequence length="45" mass="5031">MERSEVVEVSEGHPAADADALWLSVQEMGLPIEIDLPNHPYRISQ</sequence>
<dbReference type="RefSeq" id="WP_170184395.1">
    <property type="nucleotide sequence ID" value="NZ_BJOE01000016.1"/>
</dbReference>
<evidence type="ECO:0000313" key="1">
    <source>
        <dbReference type="EMBL" id="SFK83375.1"/>
    </source>
</evidence>
<proteinExistence type="predicted"/>
<dbReference type="Proteomes" id="UP000198915">
    <property type="component" value="Unassembled WGS sequence"/>
</dbReference>
<dbReference type="AlphaFoldDB" id="A0A1I4CR34"/>
<gene>
    <name evidence="1" type="ORF">SAMN05518846_12139</name>
</gene>